<gene>
    <name evidence="1" type="ORF">HBH26_02980</name>
</gene>
<reference evidence="1 2" key="1">
    <citation type="submission" date="2020-03" db="EMBL/GenBank/DDBJ databases">
        <authorList>
            <person name="Wang L."/>
            <person name="He N."/>
            <person name="Li Y."/>
            <person name="Fang Y."/>
            <person name="Zhang F."/>
        </authorList>
    </citation>
    <scope>NUCLEOTIDE SEQUENCE [LARGE SCALE GENOMIC DNA]</scope>
    <source>
        <strain evidence="1 2">36D10-4-7</strain>
    </source>
</reference>
<protein>
    <submittedName>
        <fullName evidence="1">Uncharacterized protein</fullName>
    </submittedName>
</protein>
<evidence type="ECO:0000313" key="2">
    <source>
        <dbReference type="Proteomes" id="UP000732399"/>
    </source>
</evidence>
<comment type="caution">
    <text evidence="1">The sequence shown here is derived from an EMBL/GenBank/DDBJ whole genome shotgun (WGS) entry which is preliminary data.</text>
</comment>
<name>A0ABX1CHW8_9SPHN</name>
<dbReference type="RefSeq" id="WP_168133129.1">
    <property type="nucleotide sequence ID" value="NZ_JAAVJH010000002.1"/>
</dbReference>
<proteinExistence type="predicted"/>
<organism evidence="1 2">
    <name type="scientific">Sphingomonas corticis</name>
    <dbReference type="NCBI Taxonomy" id="2722791"/>
    <lineage>
        <taxon>Bacteria</taxon>
        <taxon>Pseudomonadati</taxon>
        <taxon>Pseudomonadota</taxon>
        <taxon>Alphaproteobacteria</taxon>
        <taxon>Sphingomonadales</taxon>
        <taxon>Sphingomonadaceae</taxon>
        <taxon>Sphingomonas</taxon>
    </lineage>
</organism>
<dbReference type="EMBL" id="JAAVJH010000002">
    <property type="protein sequence ID" value="NJR77578.1"/>
    <property type="molecule type" value="Genomic_DNA"/>
</dbReference>
<keyword evidence="2" id="KW-1185">Reference proteome</keyword>
<dbReference type="Proteomes" id="UP000732399">
    <property type="component" value="Unassembled WGS sequence"/>
</dbReference>
<evidence type="ECO:0000313" key="1">
    <source>
        <dbReference type="EMBL" id="NJR77578.1"/>
    </source>
</evidence>
<accession>A0ABX1CHW8</accession>
<sequence length="61" mass="6581">MSVTAHRRWTQSNIDDLRARLAAGDAAAATAQALDRSQGEIERMTQRLGLGRSAMLGRSIA</sequence>